<sequence length="670" mass="72254">MGLYKRAISIPSPFSVQTSETFDGNDGKWSTFFITAGSSQLQFRALISSASYYSRVISQNGCKQGGTFIDGCTDWRGEDGNTGYVAADSSTRDQTASGQYQLDINDKYLATDNTFGFPPDNRNSSYTKNNNATFDIDQINISSGSATAQNLAIPNTPLAATVQPSFFLSYIGLAIGSTPIGSELTPSLLETLYNASSIPSKSFAYTAGAYYKNYYGSLTLGGWDQNRMGKMTSSFGMPTNLHSIIPQVTVNNIVVQTSKGDSISVTTTNGNTNKFPAVIETTLPFLYLPESICDKFQQIFGLTYEDSSGLYRVNNTQRQINMGSTITIDVNDINNPSTSFEIILPYAAFDLNTSWPISNGSYFPIRRSPSASTTNILGRTILQETYMVVNYENQTFSLGQALFPSSNDLKLAPILADKYNISPSSGLSKGAIAGIVVGAILLLAAIAGLIFFFLRRKRRRASAEADKEKAAIEEQDDAERRASTMTGTTVGRPGADRHLSELSSDSEHPSGRHGHGLYELPEEGKPLELEDKTDTAAWRRNSELRSQTGGGRFFELMGDMPDTMASTGSTPRFTSATPAMTPPTGTPATTSAVLANNRSSFRSWRSRRRTNSGGVSPQSGSVVGGASPSAQFSVTPVSPSPRSPSPTQANLVSQQISPDQSPRPDEPRTS</sequence>
<evidence type="ECO:0000313" key="5">
    <source>
        <dbReference type="Proteomes" id="UP000799302"/>
    </source>
</evidence>
<evidence type="ECO:0000256" key="2">
    <source>
        <dbReference type="SAM" id="Phobius"/>
    </source>
</evidence>
<protein>
    <submittedName>
        <fullName evidence="4">Acid protease</fullName>
    </submittedName>
</protein>
<feature type="region of interest" description="Disordered" evidence="1">
    <location>
        <begin position="563"/>
        <end position="670"/>
    </location>
</feature>
<dbReference type="Pfam" id="PF00026">
    <property type="entry name" value="Asp"/>
    <property type="match status" value="1"/>
</dbReference>
<feature type="compositionally biased region" description="Basic and acidic residues" evidence="1">
    <location>
        <begin position="464"/>
        <end position="482"/>
    </location>
</feature>
<name>A0A6A6U1S5_9PEZI</name>
<dbReference type="PANTHER" id="PTHR16861:SF4">
    <property type="entry name" value="SH3 DOMAIN PROTEIN (AFU_ORTHOLOGUE AFUA_1G13610)"/>
    <property type="match status" value="1"/>
</dbReference>
<organism evidence="4 5">
    <name type="scientific">Microthyrium microscopicum</name>
    <dbReference type="NCBI Taxonomy" id="703497"/>
    <lineage>
        <taxon>Eukaryota</taxon>
        <taxon>Fungi</taxon>
        <taxon>Dikarya</taxon>
        <taxon>Ascomycota</taxon>
        <taxon>Pezizomycotina</taxon>
        <taxon>Dothideomycetes</taxon>
        <taxon>Dothideomycetes incertae sedis</taxon>
        <taxon>Microthyriales</taxon>
        <taxon>Microthyriaceae</taxon>
        <taxon>Microthyrium</taxon>
    </lineage>
</organism>
<feature type="compositionally biased region" description="Polar residues" evidence="1">
    <location>
        <begin position="648"/>
        <end position="660"/>
    </location>
</feature>
<dbReference type="Proteomes" id="UP000799302">
    <property type="component" value="Unassembled WGS sequence"/>
</dbReference>
<evidence type="ECO:0000259" key="3">
    <source>
        <dbReference type="PROSITE" id="PS51767"/>
    </source>
</evidence>
<keyword evidence="2" id="KW-1133">Transmembrane helix</keyword>
<feature type="region of interest" description="Disordered" evidence="1">
    <location>
        <begin position="464"/>
        <end position="529"/>
    </location>
</feature>
<keyword evidence="5" id="KW-1185">Reference proteome</keyword>
<dbReference type="PROSITE" id="PS51767">
    <property type="entry name" value="PEPTIDASE_A1"/>
    <property type="match status" value="1"/>
</dbReference>
<feature type="compositionally biased region" description="Polar residues" evidence="1">
    <location>
        <begin position="564"/>
        <end position="573"/>
    </location>
</feature>
<evidence type="ECO:0000313" key="4">
    <source>
        <dbReference type="EMBL" id="KAF2665223.1"/>
    </source>
</evidence>
<feature type="domain" description="Peptidase A1" evidence="3">
    <location>
        <begin position="30"/>
        <end position="399"/>
    </location>
</feature>
<dbReference type="GO" id="GO:0006508">
    <property type="term" value="P:proteolysis"/>
    <property type="evidence" value="ECO:0007669"/>
    <property type="project" value="UniProtKB-KW"/>
</dbReference>
<feature type="compositionally biased region" description="Low complexity" evidence="1">
    <location>
        <begin position="586"/>
        <end position="603"/>
    </location>
</feature>
<gene>
    <name evidence="4" type="ORF">BT63DRAFT_87861</name>
</gene>
<dbReference type="AlphaFoldDB" id="A0A6A6U1S5"/>
<proteinExistence type="predicted"/>
<evidence type="ECO:0000256" key="1">
    <source>
        <dbReference type="SAM" id="MobiDB-lite"/>
    </source>
</evidence>
<keyword evidence="4" id="KW-0645">Protease</keyword>
<keyword evidence="2" id="KW-0812">Transmembrane</keyword>
<keyword evidence="2" id="KW-0472">Membrane</keyword>
<dbReference type="InterPro" id="IPR033121">
    <property type="entry name" value="PEPTIDASE_A1"/>
</dbReference>
<reference evidence="4" key="1">
    <citation type="journal article" date="2020" name="Stud. Mycol.">
        <title>101 Dothideomycetes genomes: a test case for predicting lifestyles and emergence of pathogens.</title>
        <authorList>
            <person name="Haridas S."/>
            <person name="Albert R."/>
            <person name="Binder M."/>
            <person name="Bloem J."/>
            <person name="Labutti K."/>
            <person name="Salamov A."/>
            <person name="Andreopoulos B."/>
            <person name="Baker S."/>
            <person name="Barry K."/>
            <person name="Bills G."/>
            <person name="Bluhm B."/>
            <person name="Cannon C."/>
            <person name="Castanera R."/>
            <person name="Culley D."/>
            <person name="Daum C."/>
            <person name="Ezra D."/>
            <person name="Gonzalez J."/>
            <person name="Henrissat B."/>
            <person name="Kuo A."/>
            <person name="Liang C."/>
            <person name="Lipzen A."/>
            <person name="Lutzoni F."/>
            <person name="Magnuson J."/>
            <person name="Mondo S."/>
            <person name="Nolan M."/>
            <person name="Ohm R."/>
            <person name="Pangilinan J."/>
            <person name="Park H.-J."/>
            <person name="Ramirez L."/>
            <person name="Alfaro M."/>
            <person name="Sun H."/>
            <person name="Tritt A."/>
            <person name="Yoshinaga Y."/>
            <person name="Zwiers L.-H."/>
            <person name="Turgeon B."/>
            <person name="Goodwin S."/>
            <person name="Spatafora J."/>
            <person name="Crous P."/>
            <person name="Grigoriev I."/>
        </authorList>
    </citation>
    <scope>NUCLEOTIDE SEQUENCE</scope>
    <source>
        <strain evidence="4">CBS 115976</strain>
    </source>
</reference>
<feature type="compositionally biased region" description="Basic and acidic residues" evidence="1">
    <location>
        <begin position="494"/>
        <end position="510"/>
    </location>
</feature>
<feature type="compositionally biased region" description="Low complexity" evidence="1">
    <location>
        <begin position="611"/>
        <end position="637"/>
    </location>
</feature>
<keyword evidence="4" id="KW-0378">Hydrolase</keyword>
<dbReference type="InterPro" id="IPR021109">
    <property type="entry name" value="Peptidase_aspartic_dom_sf"/>
</dbReference>
<dbReference type="Gene3D" id="2.40.70.10">
    <property type="entry name" value="Acid Proteases"/>
    <property type="match status" value="1"/>
</dbReference>
<accession>A0A6A6U1S5</accession>
<dbReference type="SUPFAM" id="SSF50630">
    <property type="entry name" value="Acid proteases"/>
    <property type="match status" value="1"/>
</dbReference>
<feature type="transmembrane region" description="Helical" evidence="2">
    <location>
        <begin position="431"/>
        <end position="454"/>
    </location>
</feature>
<dbReference type="PANTHER" id="PTHR16861">
    <property type="entry name" value="GLYCOPROTEIN 38"/>
    <property type="match status" value="1"/>
</dbReference>
<dbReference type="EMBL" id="MU004241">
    <property type="protein sequence ID" value="KAF2665223.1"/>
    <property type="molecule type" value="Genomic_DNA"/>
</dbReference>
<dbReference type="OrthoDB" id="4074350at2759"/>
<dbReference type="GO" id="GO:0008233">
    <property type="term" value="F:peptidase activity"/>
    <property type="evidence" value="ECO:0007669"/>
    <property type="project" value="UniProtKB-KW"/>
</dbReference>